<dbReference type="Proteomes" id="UP000238169">
    <property type="component" value="Unassembled WGS sequence"/>
</dbReference>
<proteinExistence type="predicted"/>
<protein>
    <submittedName>
        <fullName evidence="1">Uncharacterized protein</fullName>
    </submittedName>
</protein>
<name>A0A2U3I0B8_9BURK</name>
<organism evidence="1 2">
    <name type="scientific">Caballeronia novacaledonica</name>
    <dbReference type="NCBI Taxonomy" id="1544861"/>
    <lineage>
        <taxon>Bacteria</taxon>
        <taxon>Pseudomonadati</taxon>
        <taxon>Pseudomonadota</taxon>
        <taxon>Betaproteobacteria</taxon>
        <taxon>Burkholderiales</taxon>
        <taxon>Burkholderiaceae</taxon>
        <taxon>Caballeronia</taxon>
    </lineage>
</organism>
<reference evidence="2" key="1">
    <citation type="submission" date="2018-01" db="EMBL/GenBank/DDBJ databases">
        <authorList>
            <person name="Peeters C."/>
        </authorList>
    </citation>
    <scope>NUCLEOTIDE SEQUENCE [LARGE SCALE GENOMIC DNA]</scope>
</reference>
<evidence type="ECO:0000313" key="1">
    <source>
        <dbReference type="EMBL" id="SPB13541.1"/>
    </source>
</evidence>
<dbReference type="EMBL" id="OGTP01000002">
    <property type="protein sequence ID" value="SPB13541.1"/>
    <property type="molecule type" value="Genomic_DNA"/>
</dbReference>
<evidence type="ECO:0000313" key="2">
    <source>
        <dbReference type="Proteomes" id="UP000238169"/>
    </source>
</evidence>
<accession>A0A2U3I0B8</accession>
<dbReference type="AlphaFoldDB" id="A0A2U3I0B8"/>
<sequence length="30" mass="3247">MTTSVIAEHDNAPIFSVADYRLAGVLVNEL</sequence>
<gene>
    <name evidence="1" type="ORF">NOV72_00805</name>
</gene>
<keyword evidence="2" id="KW-1185">Reference proteome</keyword>